<keyword evidence="1" id="KW-1133">Transmembrane helix</keyword>
<evidence type="ECO:0000256" key="1">
    <source>
        <dbReference type="SAM" id="Phobius"/>
    </source>
</evidence>
<dbReference type="AlphaFoldDB" id="A0A087UGU4"/>
<feature type="transmembrane region" description="Helical" evidence="1">
    <location>
        <begin position="21"/>
        <end position="40"/>
    </location>
</feature>
<keyword evidence="1" id="KW-0472">Membrane</keyword>
<feature type="non-terminal residue" evidence="2">
    <location>
        <position position="63"/>
    </location>
</feature>
<sequence>MECAKKKPVWPKYVRLNVVNIYIKYLLFACVIAACMYFKVVEDSIHTVLFNRNGFLFYLIKFT</sequence>
<evidence type="ECO:0000313" key="2">
    <source>
        <dbReference type="EMBL" id="KFM76583.1"/>
    </source>
</evidence>
<protein>
    <submittedName>
        <fullName evidence="2">Uncharacterized protein</fullName>
    </submittedName>
</protein>
<keyword evidence="3" id="KW-1185">Reference proteome</keyword>
<keyword evidence="1" id="KW-0812">Transmembrane</keyword>
<accession>A0A087UGU4</accession>
<dbReference type="Proteomes" id="UP000054359">
    <property type="component" value="Unassembled WGS sequence"/>
</dbReference>
<evidence type="ECO:0000313" key="3">
    <source>
        <dbReference type="Proteomes" id="UP000054359"/>
    </source>
</evidence>
<organism evidence="2 3">
    <name type="scientific">Stegodyphus mimosarum</name>
    <name type="common">African social velvet spider</name>
    <dbReference type="NCBI Taxonomy" id="407821"/>
    <lineage>
        <taxon>Eukaryota</taxon>
        <taxon>Metazoa</taxon>
        <taxon>Ecdysozoa</taxon>
        <taxon>Arthropoda</taxon>
        <taxon>Chelicerata</taxon>
        <taxon>Arachnida</taxon>
        <taxon>Araneae</taxon>
        <taxon>Araneomorphae</taxon>
        <taxon>Entelegynae</taxon>
        <taxon>Eresoidea</taxon>
        <taxon>Eresidae</taxon>
        <taxon>Stegodyphus</taxon>
    </lineage>
</organism>
<gene>
    <name evidence="2" type="ORF">X975_22746</name>
</gene>
<name>A0A087UGU4_STEMI</name>
<proteinExistence type="predicted"/>
<dbReference type="PROSITE" id="PS51257">
    <property type="entry name" value="PROKAR_LIPOPROTEIN"/>
    <property type="match status" value="1"/>
</dbReference>
<reference evidence="2 3" key="1">
    <citation type="submission" date="2013-11" db="EMBL/GenBank/DDBJ databases">
        <title>Genome sequencing of Stegodyphus mimosarum.</title>
        <authorList>
            <person name="Bechsgaard J."/>
        </authorList>
    </citation>
    <scope>NUCLEOTIDE SEQUENCE [LARGE SCALE GENOMIC DNA]</scope>
</reference>
<dbReference type="EMBL" id="KK119734">
    <property type="protein sequence ID" value="KFM76583.1"/>
    <property type="molecule type" value="Genomic_DNA"/>
</dbReference>